<organism evidence="3 4">
    <name type="scientific">Penicillium cf. griseofulvum</name>
    <dbReference type="NCBI Taxonomy" id="2972120"/>
    <lineage>
        <taxon>Eukaryota</taxon>
        <taxon>Fungi</taxon>
        <taxon>Dikarya</taxon>
        <taxon>Ascomycota</taxon>
        <taxon>Pezizomycotina</taxon>
        <taxon>Eurotiomycetes</taxon>
        <taxon>Eurotiomycetidae</taxon>
        <taxon>Eurotiales</taxon>
        <taxon>Aspergillaceae</taxon>
        <taxon>Penicillium</taxon>
    </lineage>
</organism>
<dbReference type="Gene3D" id="2.60.120.650">
    <property type="entry name" value="Cupin"/>
    <property type="match status" value="1"/>
</dbReference>
<evidence type="ECO:0000313" key="4">
    <source>
        <dbReference type="Proteomes" id="UP001150879"/>
    </source>
</evidence>
<dbReference type="PANTHER" id="PTHR12461:SF101">
    <property type="entry name" value="TRNA WYBUTOSINE-SYNTHESIZING PROTEIN 4"/>
    <property type="match status" value="1"/>
</dbReference>
<evidence type="ECO:0000313" key="3">
    <source>
        <dbReference type="EMBL" id="KAJ5211109.1"/>
    </source>
</evidence>
<name>A0A9W9N0R0_9EURO</name>
<evidence type="ECO:0000256" key="1">
    <source>
        <dbReference type="SAM" id="MobiDB-lite"/>
    </source>
</evidence>
<feature type="compositionally biased region" description="Basic and acidic residues" evidence="1">
    <location>
        <begin position="342"/>
        <end position="352"/>
    </location>
</feature>
<gene>
    <name evidence="3" type="ORF">N7472_001248</name>
</gene>
<comment type="caution">
    <text evidence="3">The sequence shown here is derived from an EMBL/GenBank/DDBJ whole genome shotgun (WGS) entry which is preliminary data.</text>
</comment>
<dbReference type="Pfam" id="PF13621">
    <property type="entry name" value="Cupin_8"/>
    <property type="match status" value="1"/>
</dbReference>
<feature type="region of interest" description="Disordered" evidence="1">
    <location>
        <begin position="333"/>
        <end position="363"/>
    </location>
</feature>
<dbReference type="InterPro" id="IPR003347">
    <property type="entry name" value="JmjC_dom"/>
</dbReference>
<dbReference type="PROSITE" id="PS51184">
    <property type="entry name" value="JMJC"/>
    <property type="match status" value="1"/>
</dbReference>
<accession>A0A9W9N0R0</accession>
<evidence type="ECO:0000259" key="2">
    <source>
        <dbReference type="PROSITE" id="PS51184"/>
    </source>
</evidence>
<feature type="domain" description="JmjC" evidence="2">
    <location>
        <begin position="357"/>
        <end position="537"/>
    </location>
</feature>
<sequence>MALSSVLSDALSVIAEPSFDDPILQCDNPDLQDLLFNDTEKALELANSKLHSFPFKDVHICWHRLYTDASIVKACVIIITKCGLISKARFETQHLVVSQLIQDIKDAETKPKLSPDAPWLSDVVAILDHVLIMSGAPLREKLVESLLSTLQAATESPKFEYDSTGSPEYPTAKRRKFSPPLFPPNAIRKPHLEHPIPRLSAPSFDLIEHHIQNIRTPLVITDAMDHWPATSTRPWSSRNYWWDRTFGGRRLVPIEVGRSYTDEDWGQKIMPFKEFVDKYIWQGKLAPTGSENQPQVTNLDGETAYMAQHDLLTQIPALRNDISVPDYCYITPPGPDPGTPVYEKKKREREAKSQAQVSETSLGAQLDTPNEHDIAENNSDAGSLIGIPSDPIINTWIGPAWTISPLHHDPHHNILAQVVGTKYIRLYSPRTPDSQIHPREQEWVTSIDETADPDPVSGVRPTTRRLVDMSNTSKVDLAAIESSPAEYEQWEEMWPGFMDADYVETVLHEGECLYIPIGWWHYVRGLRAGISVNFWWG</sequence>
<feature type="compositionally biased region" description="Polar residues" evidence="1">
    <location>
        <begin position="353"/>
        <end position="363"/>
    </location>
</feature>
<proteinExistence type="predicted"/>
<dbReference type="InterPro" id="IPR041667">
    <property type="entry name" value="Cupin_8"/>
</dbReference>
<dbReference type="Proteomes" id="UP001150879">
    <property type="component" value="Unassembled WGS sequence"/>
</dbReference>
<dbReference type="PANTHER" id="PTHR12461">
    <property type="entry name" value="HYPOXIA-INDUCIBLE FACTOR 1 ALPHA INHIBITOR-RELATED"/>
    <property type="match status" value="1"/>
</dbReference>
<dbReference type="AlphaFoldDB" id="A0A9W9N0R0"/>
<protein>
    <recommendedName>
        <fullName evidence="2">JmjC domain-containing protein</fullName>
    </recommendedName>
</protein>
<reference evidence="3" key="1">
    <citation type="submission" date="2022-11" db="EMBL/GenBank/DDBJ databases">
        <authorList>
            <person name="Petersen C."/>
        </authorList>
    </citation>
    <scope>NUCLEOTIDE SEQUENCE</scope>
    <source>
        <strain evidence="3">IBT 16849</strain>
    </source>
</reference>
<dbReference type="SUPFAM" id="SSF51197">
    <property type="entry name" value="Clavaminate synthase-like"/>
    <property type="match status" value="1"/>
</dbReference>
<keyword evidence="4" id="KW-1185">Reference proteome</keyword>
<dbReference type="EMBL" id="JAPQKP010000001">
    <property type="protein sequence ID" value="KAJ5211109.1"/>
    <property type="molecule type" value="Genomic_DNA"/>
</dbReference>
<reference evidence="3" key="2">
    <citation type="journal article" date="2023" name="IMA Fungus">
        <title>Comparative genomic study of the Penicillium genus elucidates a diverse pangenome and 15 lateral gene transfer events.</title>
        <authorList>
            <person name="Petersen C."/>
            <person name="Sorensen T."/>
            <person name="Nielsen M.R."/>
            <person name="Sondergaard T.E."/>
            <person name="Sorensen J.L."/>
            <person name="Fitzpatrick D.A."/>
            <person name="Frisvad J.C."/>
            <person name="Nielsen K.L."/>
        </authorList>
    </citation>
    <scope>NUCLEOTIDE SEQUENCE</scope>
    <source>
        <strain evidence="3">IBT 16849</strain>
    </source>
</reference>